<dbReference type="Gene3D" id="3.40.50.720">
    <property type="entry name" value="NAD(P)-binding Rossmann-like Domain"/>
    <property type="match status" value="1"/>
</dbReference>
<name>A0A1T4VZ50_9BACT</name>
<dbReference type="SUPFAM" id="SSF48179">
    <property type="entry name" value="6-phosphogluconate dehydrogenase C-terminal domain-like"/>
    <property type="match status" value="1"/>
</dbReference>
<feature type="domain" description="Mannitol dehydrogenase C-terminal" evidence="1">
    <location>
        <begin position="176"/>
        <end position="299"/>
    </location>
</feature>
<sequence>MRALCFGYGFLTKGLIIPILQKYGYTIDIVCMSDSSFKKATSEELLINYCNGKIEKKTVDNLHFTKINDFDCNKLGDYKFCTTAITYEGTKKLALHLNESAPRSTFLVCENDTHCYDILNSFKNIDAIPTIVDRIITGNSYNQVRTEPFYFWGAEKKYQLPEFITPVESFADAYRIKFFLVNTLHAICAWMGATKGFEFIHQSVLDPQISQTLKNIGTELCAILDNSTSSIDSTSILKQNLTRFANTKLMDSVFRVGRNPAKKLCLDERIGQPISLAKQMNLPFESIELGAAYAVDFAAIEARRNVRKSYNRLVSYLEG</sequence>
<dbReference type="EMBL" id="FUYA01000003">
    <property type="protein sequence ID" value="SKA70207.1"/>
    <property type="molecule type" value="Genomic_DNA"/>
</dbReference>
<dbReference type="InterPro" id="IPR008927">
    <property type="entry name" value="6-PGluconate_DH-like_C_sf"/>
</dbReference>
<proteinExistence type="predicted"/>
<organism evidence="2 3">
    <name type="scientific">Desulfobaculum bizertense DSM 18034</name>
    <dbReference type="NCBI Taxonomy" id="1121442"/>
    <lineage>
        <taxon>Bacteria</taxon>
        <taxon>Pseudomonadati</taxon>
        <taxon>Thermodesulfobacteriota</taxon>
        <taxon>Desulfovibrionia</taxon>
        <taxon>Desulfovibrionales</taxon>
        <taxon>Desulfovibrionaceae</taxon>
        <taxon>Desulfobaculum</taxon>
    </lineage>
</organism>
<dbReference type="GO" id="GO:0008926">
    <property type="term" value="F:mannitol-1-phosphate 5-dehydrogenase activity"/>
    <property type="evidence" value="ECO:0007669"/>
    <property type="project" value="TreeGrafter"/>
</dbReference>
<dbReference type="Gene3D" id="1.10.1040.10">
    <property type="entry name" value="N-(1-d-carboxylethyl)-l-norvaline Dehydrogenase, domain 2"/>
    <property type="match status" value="1"/>
</dbReference>
<accession>A0A1T4VZ50</accession>
<dbReference type="PANTHER" id="PTHR30524:SF0">
    <property type="entry name" value="ALTRONATE OXIDOREDUCTASE-RELATED"/>
    <property type="match status" value="1"/>
</dbReference>
<dbReference type="InterPro" id="IPR013328">
    <property type="entry name" value="6PGD_dom2"/>
</dbReference>
<dbReference type="InterPro" id="IPR013118">
    <property type="entry name" value="Mannitol_DH_C"/>
</dbReference>
<evidence type="ECO:0000313" key="3">
    <source>
        <dbReference type="Proteomes" id="UP000189733"/>
    </source>
</evidence>
<dbReference type="Proteomes" id="UP000189733">
    <property type="component" value="Unassembled WGS sequence"/>
</dbReference>
<dbReference type="GO" id="GO:0019592">
    <property type="term" value="P:mannitol catabolic process"/>
    <property type="evidence" value="ECO:0007669"/>
    <property type="project" value="TreeGrafter"/>
</dbReference>
<dbReference type="STRING" id="1121442.SAMN02745702_01302"/>
<gene>
    <name evidence="2" type="ORF">SAMN02745702_01302</name>
</gene>
<evidence type="ECO:0000259" key="1">
    <source>
        <dbReference type="Pfam" id="PF08125"/>
    </source>
</evidence>
<dbReference type="GO" id="GO:0005829">
    <property type="term" value="C:cytosol"/>
    <property type="evidence" value="ECO:0007669"/>
    <property type="project" value="TreeGrafter"/>
</dbReference>
<evidence type="ECO:0000313" key="2">
    <source>
        <dbReference type="EMBL" id="SKA70207.1"/>
    </source>
</evidence>
<dbReference type="PANTHER" id="PTHR30524">
    <property type="entry name" value="MANNITOL-1-PHOSPHATE 5-DEHYDROGENASE"/>
    <property type="match status" value="1"/>
</dbReference>
<reference evidence="2 3" key="1">
    <citation type="submission" date="2017-02" db="EMBL/GenBank/DDBJ databases">
        <authorList>
            <person name="Peterson S.W."/>
        </authorList>
    </citation>
    <scope>NUCLEOTIDE SEQUENCE [LARGE SCALE GENOMIC DNA]</scope>
    <source>
        <strain evidence="2 3">DSM 18034</strain>
    </source>
</reference>
<dbReference type="Pfam" id="PF08125">
    <property type="entry name" value="Mannitol_dh_C"/>
    <property type="match status" value="1"/>
</dbReference>
<dbReference type="AlphaFoldDB" id="A0A1T4VZ50"/>
<keyword evidence="3" id="KW-1185">Reference proteome</keyword>
<protein>
    <submittedName>
        <fullName evidence="2">Mannitol dehydrogenase C-terminal domain-containing protein</fullName>
    </submittedName>
</protein>